<proteinExistence type="predicted"/>
<dbReference type="CDD" id="cd01029">
    <property type="entry name" value="TOPRIM_primases"/>
    <property type="match status" value="1"/>
</dbReference>
<comment type="caution">
    <text evidence="4">The sequence shown here is derived from an EMBL/GenBank/DDBJ whole genome shotgun (WGS) entry which is preliminary data.</text>
</comment>
<dbReference type="SUPFAM" id="SSF52540">
    <property type="entry name" value="P-loop containing nucleoside triphosphate hydrolases"/>
    <property type="match status" value="1"/>
</dbReference>
<keyword evidence="1" id="KW-0547">Nucleotide-binding</keyword>
<dbReference type="SUPFAM" id="SSF56731">
    <property type="entry name" value="DNA primase core"/>
    <property type="match status" value="1"/>
</dbReference>
<reference evidence="4 5" key="1">
    <citation type="submission" date="2020-03" db="EMBL/GenBank/DDBJ databases">
        <title>Draft Genome Sequence of 2-Methylisoborneol Producing Pseudanabaena yagii Strain GIHE-NHR1 Isolated from North Han River in South Korea.</title>
        <authorList>
            <person name="Jeong J."/>
        </authorList>
    </citation>
    <scope>NUCLEOTIDE SEQUENCE [LARGE SCALE GENOMIC DNA]</scope>
    <source>
        <strain evidence="4 5">GIHE-NHR1</strain>
    </source>
</reference>
<dbReference type="InterPro" id="IPR014818">
    <property type="entry name" value="Phage/plasmid_primase_P4_C"/>
</dbReference>
<evidence type="ECO:0000256" key="2">
    <source>
        <dbReference type="ARBA" id="ARBA00022840"/>
    </source>
</evidence>
<dbReference type="InterPro" id="IPR045455">
    <property type="entry name" value="NrS-1_pol-like_helicase"/>
</dbReference>
<dbReference type="EMBL" id="JAAVJL010000002">
    <property type="protein sequence ID" value="NMF60156.1"/>
    <property type="molecule type" value="Genomic_DNA"/>
</dbReference>
<dbReference type="Gene3D" id="3.40.1360.10">
    <property type="match status" value="1"/>
</dbReference>
<dbReference type="InterPro" id="IPR027417">
    <property type="entry name" value="P-loop_NTPase"/>
</dbReference>
<feature type="domain" description="SF3 helicase" evidence="3">
    <location>
        <begin position="505"/>
        <end position="670"/>
    </location>
</feature>
<dbReference type="Gene3D" id="3.40.50.300">
    <property type="entry name" value="P-loop containing nucleotide triphosphate hydrolases"/>
    <property type="match status" value="1"/>
</dbReference>
<name>A0ABX1LXE7_9CYAN</name>
<keyword evidence="5" id="KW-1185">Reference proteome</keyword>
<dbReference type="PROSITE" id="PS51206">
    <property type="entry name" value="SF3_HELICASE_1"/>
    <property type="match status" value="1"/>
</dbReference>
<dbReference type="RefSeq" id="WP_169365096.1">
    <property type="nucleotide sequence ID" value="NZ_JAAVJL010000002.1"/>
</dbReference>
<dbReference type="InterPro" id="IPR014015">
    <property type="entry name" value="Helicase_SF3_DNA-vir"/>
</dbReference>
<evidence type="ECO:0000313" key="5">
    <source>
        <dbReference type="Proteomes" id="UP000738376"/>
    </source>
</evidence>
<gene>
    <name evidence="4" type="ORF">HC246_19525</name>
</gene>
<keyword evidence="2" id="KW-0067">ATP-binding</keyword>
<sequence length="976" mass="110923">MPFSIFDHVQFNKTGRAICPSCLLTKGEGYRKYNLSVSLDPADHGAYKCHRGCTTEQIREAIGDAKPLEKTYIPTAKPQKEIVYQTDENIESSSRLLRGKTSKTAPKALQYLLDRGLELRTIEYFKIGYTFKNFKYGEEWKPTPCLFIPYEIEAGKWLGKYFPNKWLPEEDRPDQPMSQPNVTARWYFTHQPDGKELWICEGEWDALLLGQKLYNEQSNISVATATCGAGGIPKDLSPLDQYDRIVIFYDLDYPDNKGRRAGQDGAKKLAEAIGDRAFVATVPAPENPKNGYDITDGFKEFGDQYLEMLIKASKTENTIDVVSEEITEAAQSATQETEQEIIHLDRYDPDEPPISEHFNQIAQKKLFSDKHWVCINDTLHYWTGTHYEVSPDPVEKRRISEFCNKFLVYDDRTNKRTYKYANEQSVNAVMKWVKVGFGVDPTTVNPTGLNLANGVLTIEWEGKTPTWKLKNHHPNMVYTYCSKVRYDPKADPETCDRLLIALDDAQRDVFLKTIAASFDLANVRKVMPDRLRGLLLQGDGSNGKDTLREAIAEIFSRGITGCSLRDFQQYDEGKKFPLAKLEYSRINWASENHSRLSLDSLQSLKNVLTGDPIDIERKNVDDYDIKPACIVLLNCNEAPSIVGAQKAIESRYAIVKFAKTFTSDPQSPDELPADPRFKNDPEFLQNQVCPSLLNRLLDALVRLMQDGIDYKPLAGAIQEAKEASCHLIRWATDIKLEQGDGCIKIGDLYESLKSWYVDQGILDIETTDKGKERLDWLDDGNRFDPWIKAPRLMKQGLTKIFPRARFSQRTKHGFLVYGIQSINFAISHDFDSFDSPEEKNQDIESISTDEPKGEPNLFDSFLVNQINNTANNLAGEPKSMGEPNYFDGEAKKTDNHAISEPMNQGEPNLCVTNNYLQKKSFKQGDRPEIGDRVEVVKGFFVGATGTITARMGLKYFVECPKWVQGNHFSRDEIRVI</sequence>
<accession>A0ABX1LXE7</accession>
<dbReference type="InterPro" id="IPR034154">
    <property type="entry name" value="TOPRIM_DnaG/twinkle"/>
</dbReference>
<evidence type="ECO:0000259" key="3">
    <source>
        <dbReference type="PROSITE" id="PS51206"/>
    </source>
</evidence>
<organism evidence="4 5">
    <name type="scientific">Pseudanabaena yagii GIHE-NHR1</name>
    <dbReference type="NCBI Taxonomy" id="2722753"/>
    <lineage>
        <taxon>Bacteria</taxon>
        <taxon>Bacillati</taxon>
        <taxon>Cyanobacteriota</taxon>
        <taxon>Cyanophyceae</taxon>
        <taxon>Pseudanabaenales</taxon>
        <taxon>Pseudanabaenaceae</taxon>
        <taxon>Pseudanabaena</taxon>
        <taxon>Pseudanabaena yagii</taxon>
    </lineage>
</organism>
<dbReference type="Pfam" id="PF19263">
    <property type="entry name" value="DUF5906"/>
    <property type="match status" value="1"/>
</dbReference>
<evidence type="ECO:0000256" key="1">
    <source>
        <dbReference type="ARBA" id="ARBA00022741"/>
    </source>
</evidence>
<dbReference type="Pfam" id="PF08706">
    <property type="entry name" value="D5_N"/>
    <property type="match status" value="1"/>
</dbReference>
<protein>
    <recommendedName>
        <fullName evidence="3">SF3 helicase domain-containing protein</fullName>
    </recommendedName>
</protein>
<dbReference type="Proteomes" id="UP000738376">
    <property type="component" value="Unassembled WGS sequence"/>
</dbReference>
<evidence type="ECO:0000313" key="4">
    <source>
        <dbReference type="EMBL" id="NMF60156.1"/>
    </source>
</evidence>